<protein>
    <submittedName>
        <fullName evidence="2">Uncharacterized protein</fullName>
    </submittedName>
</protein>
<feature type="region of interest" description="Disordered" evidence="1">
    <location>
        <begin position="412"/>
        <end position="432"/>
    </location>
</feature>
<gene>
    <name evidence="2" type="ORF">THAOC_12140</name>
</gene>
<dbReference type="Proteomes" id="UP000266841">
    <property type="component" value="Unassembled WGS sequence"/>
</dbReference>
<name>K0T0S9_THAOC</name>
<feature type="non-terminal residue" evidence="2">
    <location>
        <position position="672"/>
    </location>
</feature>
<reference evidence="2 3" key="1">
    <citation type="journal article" date="2012" name="Genome Biol.">
        <title>Genome and low-iron response of an oceanic diatom adapted to chronic iron limitation.</title>
        <authorList>
            <person name="Lommer M."/>
            <person name="Specht M."/>
            <person name="Roy A.S."/>
            <person name="Kraemer L."/>
            <person name="Andreson R."/>
            <person name="Gutowska M.A."/>
            <person name="Wolf J."/>
            <person name="Bergner S.V."/>
            <person name="Schilhabel M.B."/>
            <person name="Klostermeier U.C."/>
            <person name="Beiko R.G."/>
            <person name="Rosenstiel P."/>
            <person name="Hippler M."/>
            <person name="Laroche J."/>
        </authorList>
    </citation>
    <scope>NUCLEOTIDE SEQUENCE [LARGE SCALE GENOMIC DNA]</scope>
    <source>
        <strain evidence="2 3">CCMP1005</strain>
    </source>
</reference>
<evidence type="ECO:0000313" key="3">
    <source>
        <dbReference type="Proteomes" id="UP000266841"/>
    </source>
</evidence>
<proteinExistence type="predicted"/>
<accession>K0T0S9</accession>
<dbReference type="AlphaFoldDB" id="K0T0S9"/>
<organism evidence="2 3">
    <name type="scientific">Thalassiosira oceanica</name>
    <name type="common">Marine diatom</name>
    <dbReference type="NCBI Taxonomy" id="159749"/>
    <lineage>
        <taxon>Eukaryota</taxon>
        <taxon>Sar</taxon>
        <taxon>Stramenopiles</taxon>
        <taxon>Ochrophyta</taxon>
        <taxon>Bacillariophyta</taxon>
        <taxon>Coscinodiscophyceae</taxon>
        <taxon>Thalassiosirophycidae</taxon>
        <taxon>Thalassiosirales</taxon>
        <taxon>Thalassiosiraceae</taxon>
        <taxon>Thalassiosira</taxon>
    </lineage>
</organism>
<keyword evidence="3" id="KW-1185">Reference proteome</keyword>
<evidence type="ECO:0000313" key="2">
    <source>
        <dbReference type="EMBL" id="EJK66891.1"/>
    </source>
</evidence>
<evidence type="ECO:0000256" key="1">
    <source>
        <dbReference type="SAM" id="MobiDB-lite"/>
    </source>
</evidence>
<sequence>MRNPIKKRKRGQTGVDPNKRWINDEHVPRIKSLVEKIEHEYNEARQSAELNSGNCCFVCGESMAVKSADVAFLISGHFSRRDESSRGDGKTVINYTCAQCKRVICLEKARRSFHRAGLGDALRDREKKETLAEFLNRYGGVDVLGDDGDDDTASTRPTQRADMTRGGILRHDALERAIKVSKDLVGFLRADEHRDYRKNAKLQWHLRSFGYVVLEGCDLSGRLTSTDFGDAQVLSSLLEKRGQNSTAERLRKGSIVMSNPTVAEKDRFWIPVNPEHMSSVVSDSELYGRSKERRKLLGFPRNFSREPSSKTNVNAKPFQADVLFAKQAWLNFRDSVHSQYTRFLFAKHVPISEPSAELDFKKRRLGAEESAEKAVSSLPSYVKDAMSEGNTGTPREFVHSVDKVQVSSASILFREPTDSPRPNPQEVHLDRRRRIRLSDRSFPYVSSDHGASGGPTDQFGPNDTYDLVDLVIPINLKSNQMILFLSSLAHGGGAANQIPNLPRGCASRNFDKEYRNPKNRTFLGRISEGKLSDLSVHLDLVDFSQFESIGHCAALSIVDGVKQYSLEYMKEDDPNRQARVEVLLSKIQKNHSYLEKRMEGCGETVDFADSAYRMVGGTPAFLYHTESELKLISEALDHRPLREIKSVMASPTVSQAIGSLKDACGSLERNAR</sequence>
<comment type="caution">
    <text evidence="2">The sequence shown here is derived from an EMBL/GenBank/DDBJ whole genome shotgun (WGS) entry which is preliminary data.</text>
</comment>
<dbReference type="EMBL" id="AGNL01014062">
    <property type="protein sequence ID" value="EJK66891.1"/>
    <property type="molecule type" value="Genomic_DNA"/>
</dbReference>